<dbReference type="InterPro" id="IPR005135">
    <property type="entry name" value="Endo/exonuclease/phosphatase"/>
</dbReference>
<comment type="caution">
    <text evidence="2">The sequence shown here is derived from an EMBL/GenBank/DDBJ whole genome shotgun (WGS) entry which is preliminary data.</text>
</comment>
<dbReference type="Proteomes" id="UP000609172">
    <property type="component" value="Unassembled WGS sequence"/>
</dbReference>
<dbReference type="InterPro" id="IPR036691">
    <property type="entry name" value="Endo/exonu/phosph_ase_sf"/>
</dbReference>
<dbReference type="Gene3D" id="3.60.10.10">
    <property type="entry name" value="Endonuclease/exonuclease/phosphatase"/>
    <property type="match status" value="1"/>
</dbReference>
<feature type="domain" description="Endonuclease/exonuclease/phosphatase" evidence="1">
    <location>
        <begin position="6"/>
        <end position="208"/>
    </location>
</feature>
<keyword evidence="3" id="KW-1185">Reference proteome</keyword>
<gene>
    <name evidence="2" type="ORF">I5M07_04795</name>
</gene>
<dbReference type="RefSeq" id="WP_200105056.1">
    <property type="nucleotide sequence ID" value="NZ_JAEHFV010000001.1"/>
</dbReference>
<keyword evidence="2" id="KW-0378">Hydrolase</keyword>
<keyword evidence="2" id="KW-0255">Endonuclease</keyword>
<keyword evidence="2" id="KW-0540">Nuclease</keyword>
<sequence>MRIIEWNCQGAFRLKNIKIFELKPDILIIPECEEEQKLQFGKLTPTPNDFIWYGDAGKKGIGIFSFTNYKFKILKEFNPEFRYVIPLEVSNGINSFLLFAVWAMDNKKNPIARYIGQVWNAVNYYQTNLANNIIIVGDFNSNQIWDEKERIGNHTDVVNFLNNYNIESLYHKQYNEIHGQESLKTFFMYRNLEKSYHIDYVFASHNLIKNGYNLKFGNPENWIDKSDHVPLVLEISELSSQISIQNTFTNFTNRNLNSLSEDIKVKYAEELSSIKKLAEKLDLQTEFTDEKFELIDKIETIKKIDKLTIKLK</sequence>
<reference evidence="2" key="1">
    <citation type="submission" date="2020-12" db="EMBL/GenBank/DDBJ databases">
        <title>Bacterial novel species Flavobacterium sp. SE-1-e isolated from soil.</title>
        <authorList>
            <person name="Jung H.-Y."/>
        </authorList>
    </citation>
    <scope>NUCLEOTIDE SEQUENCE</scope>
    <source>
        <strain evidence="2">SE-1-e</strain>
    </source>
</reference>
<protein>
    <submittedName>
        <fullName evidence="2">Endonuclease/exonuclease/phosphatase family protein</fullName>
    </submittedName>
</protein>
<dbReference type="SUPFAM" id="SSF56219">
    <property type="entry name" value="DNase I-like"/>
    <property type="match status" value="1"/>
</dbReference>
<organism evidence="2 3">
    <name type="scientific">Flavobacterium agrisoli</name>
    <dbReference type="NCBI Taxonomy" id="2793066"/>
    <lineage>
        <taxon>Bacteria</taxon>
        <taxon>Pseudomonadati</taxon>
        <taxon>Bacteroidota</taxon>
        <taxon>Flavobacteriia</taxon>
        <taxon>Flavobacteriales</taxon>
        <taxon>Flavobacteriaceae</taxon>
        <taxon>Flavobacterium</taxon>
    </lineage>
</organism>
<dbReference type="Pfam" id="PF03372">
    <property type="entry name" value="Exo_endo_phos"/>
    <property type="match status" value="1"/>
</dbReference>
<dbReference type="AlphaFoldDB" id="A0A934PMK2"/>
<evidence type="ECO:0000259" key="1">
    <source>
        <dbReference type="Pfam" id="PF03372"/>
    </source>
</evidence>
<proteinExistence type="predicted"/>
<accession>A0A934PMK2</accession>
<dbReference type="EMBL" id="JAEHFV010000001">
    <property type="protein sequence ID" value="MBK0369148.1"/>
    <property type="molecule type" value="Genomic_DNA"/>
</dbReference>
<dbReference type="GO" id="GO:0004519">
    <property type="term" value="F:endonuclease activity"/>
    <property type="evidence" value="ECO:0007669"/>
    <property type="project" value="UniProtKB-KW"/>
</dbReference>
<evidence type="ECO:0000313" key="3">
    <source>
        <dbReference type="Proteomes" id="UP000609172"/>
    </source>
</evidence>
<name>A0A934PMK2_9FLAO</name>
<evidence type="ECO:0000313" key="2">
    <source>
        <dbReference type="EMBL" id="MBK0369148.1"/>
    </source>
</evidence>